<evidence type="ECO:0000313" key="8">
    <source>
        <dbReference type="EMBL" id="JAV58547.1"/>
    </source>
</evidence>
<evidence type="ECO:0000256" key="6">
    <source>
        <dbReference type="ARBA" id="ARBA00037114"/>
    </source>
</evidence>
<protein>
    <recommendedName>
        <fullName evidence="2 7">Peptide deformylase</fullName>
        <ecNumber evidence="2 7">3.5.1.88</ecNumber>
    </recommendedName>
</protein>
<evidence type="ECO:0000256" key="1">
    <source>
        <dbReference type="ARBA" id="ARBA00010759"/>
    </source>
</evidence>
<dbReference type="AlphaFoldDB" id="A0A1Y1KIF1"/>
<evidence type="ECO:0000256" key="5">
    <source>
        <dbReference type="ARBA" id="ARBA00022917"/>
    </source>
</evidence>
<organism evidence="8">
    <name type="scientific">Photinus pyralis</name>
    <name type="common">Common eastern firefly</name>
    <name type="synonym">Lampyris pyralis</name>
    <dbReference type="NCBI Taxonomy" id="7054"/>
    <lineage>
        <taxon>Eukaryota</taxon>
        <taxon>Metazoa</taxon>
        <taxon>Ecdysozoa</taxon>
        <taxon>Arthropoda</taxon>
        <taxon>Hexapoda</taxon>
        <taxon>Insecta</taxon>
        <taxon>Pterygota</taxon>
        <taxon>Neoptera</taxon>
        <taxon>Endopterygota</taxon>
        <taxon>Coleoptera</taxon>
        <taxon>Polyphaga</taxon>
        <taxon>Elateriformia</taxon>
        <taxon>Elateroidea</taxon>
        <taxon>Lampyridae</taxon>
        <taxon>Lampyrinae</taxon>
        <taxon>Photinus</taxon>
    </lineage>
</organism>
<dbReference type="Gene3D" id="3.90.45.10">
    <property type="entry name" value="Peptide deformylase"/>
    <property type="match status" value="1"/>
</dbReference>
<reference evidence="8" key="1">
    <citation type="journal article" date="2016" name="Sci. Rep.">
        <title>Molecular characterization of firefly nuptial gifts: a multi-omics approach sheds light on postcopulatory sexual selection.</title>
        <authorList>
            <person name="Al-Wathiqui N."/>
            <person name="Fallon T.R."/>
            <person name="South A."/>
            <person name="Weng J.K."/>
            <person name="Lewis S.M."/>
        </authorList>
    </citation>
    <scope>NUCLEOTIDE SEQUENCE</scope>
</reference>
<keyword evidence="3 7" id="KW-0479">Metal-binding</keyword>
<dbReference type="PANTHER" id="PTHR10458:SF2">
    <property type="entry name" value="PEPTIDE DEFORMYLASE, MITOCHONDRIAL"/>
    <property type="match status" value="1"/>
</dbReference>
<dbReference type="GO" id="GO:0046872">
    <property type="term" value="F:metal ion binding"/>
    <property type="evidence" value="ECO:0007669"/>
    <property type="project" value="UniProtKB-KW"/>
</dbReference>
<comment type="similarity">
    <text evidence="1 7">Belongs to the polypeptide deformylase family.</text>
</comment>
<dbReference type="InterPro" id="IPR036821">
    <property type="entry name" value="Peptide_deformylase_sf"/>
</dbReference>
<sequence length="132" mass="15203">MNSKLPYTVSLNLYRKLSFGKFKSWYCGLVKKAPPIPPYSHIIQTGDPALRVVSEQVPNNLVHTPEIKFLMQRLKSVFERYGCVGLSACQIGIPLRIIIVEFNNNHMKQYSAEECKHKEIQVLPQTVMIHYL</sequence>
<keyword evidence="4 7" id="KW-0378">Hydrolase</keyword>
<comment type="function">
    <text evidence="6 7">Removes the formyl group from the N-terminal Met of newly synthesized proteins.</text>
</comment>
<dbReference type="GO" id="GO:0005739">
    <property type="term" value="C:mitochondrion"/>
    <property type="evidence" value="ECO:0007669"/>
    <property type="project" value="TreeGrafter"/>
</dbReference>
<evidence type="ECO:0000256" key="2">
    <source>
        <dbReference type="ARBA" id="ARBA00012175"/>
    </source>
</evidence>
<dbReference type="PANTHER" id="PTHR10458">
    <property type="entry name" value="PEPTIDE DEFORMYLASE"/>
    <property type="match status" value="1"/>
</dbReference>
<keyword evidence="5 7" id="KW-0648">Protein biosynthesis</keyword>
<evidence type="ECO:0000256" key="7">
    <source>
        <dbReference type="RuleBase" id="RU362111"/>
    </source>
</evidence>
<evidence type="ECO:0000256" key="4">
    <source>
        <dbReference type="ARBA" id="ARBA00022801"/>
    </source>
</evidence>
<proteinExistence type="inferred from homology"/>
<dbReference type="GO" id="GO:0006412">
    <property type="term" value="P:translation"/>
    <property type="evidence" value="ECO:0007669"/>
    <property type="project" value="UniProtKB-KW"/>
</dbReference>
<dbReference type="EC" id="3.5.1.88" evidence="2 7"/>
<evidence type="ECO:0000256" key="3">
    <source>
        <dbReference type="ARBA" id="ARBA00022723"/>
    </source>
</evidence>
<comment type="catalytic activity">
    <reaction evidence="7">
        <text>N-terminal N-formyl-L-methionyl-[peptide] + H2O = N-terminal L-methionyl-[peptide] + formate</text>
        <dbReference type="Rhea" id="RHEA:24420"/>
        <dbReference type="Rhea" id="RHEA-COMP:10639"/>
        <dbReference type="Rhea" id="RHEA-COMP:10640"/>
        <dbReference type="ChEBI" id="CHEBI:15377"/>
        <dbReference type="ChEBI" id="CHEBI:15740"/>
        <dbReference type="ChEBI" id="CHEBI:49298"/>
        <dbReference type="ChEBI" id="CHEBI:64731"/>
        <dbReference type="EC" id="3.5.1.88"/>
    </reaction>
</comment>
<dbReference type="SUPFAM" id="SSF56420">
    <property type="entry name" value="Peptide deformylase"/>
    <property type="match status" value="1"/>
</dbReference>
<accession>A0A1Y1KIF1</accession>
<dbReference type="Pfam" id="PF01327">
    <property type="entry name" value="Pep_deformylase"/>
    <property type="match status" value="1"/>
</dbReference>
<dbReference type="EMBL" id="GEZM01087670">
    <property type="protein sequence ID" value="JAV58547.1"/>
    <property type="molecule type" value="Transcribed_RNA"/>
</dbReference>
<dbReference type="InterPro" id="IPR023635">
    <property type="entry name" value="Peptide_deformylase"/>
</dbReference>
<name>A0A1Y1KIF1_PHOPY</name>
<dbReference type="GO" id="GO:0042586">
    <property type="term" value="F:peptide deformylase activity"/>
    <property type="evidence" value="ECO:0007669"/>
    <property type="project" value="UniProtKB-EC"/>
</dbReference>